<dbReference type="InterPro" id="IPR013228">
    <property type="entry name" value="PE-PPE_C"/>
</dbReference>
<proteinExistence type="predicted"/>
<reference evidence="3" key="1">
    <citation type="submission" date="2016-04" db="EMBL/GenBank/DDBJ databases">
        <authorList>
            <person name="Strapagiel D."/>
            <person name="Borowka P."/>
            <person name="Marciniak B."/>
            <person name="Bakula Z."/>
            <person name="Van Ingen J."/>
            <person name="Safianowska A."/>
            <person name="Dziadek J."/>
            <person name="Jagielski T."/>
        </authorList>
    </citation>
    <scope>NUCLEOTIDE SEQUENCE [LARGE SCALE GENOMIC DNA]</scope>
    <source>
        <strain evidence="3">1010001458</strain>
    </source>
</reference>
<keyword evidence="3" id="KW-1185">Reference proteome</keyword>
<feature type="domain" description="PE-PPE" evidence="1">
    <location>
        <begin position="3"/>
        <end position="123"/>
    </location>
</feature>
<dbReference type="SUPFAM" id="SSF53474">
    <property type="entry name" value="alpha/beta-Hydrolases"/>
    <property type="match status" value="1"/>
</dbReference>
<evidence type="ECO:0000313" key="3">
    <source>
        <dbReference type="Proteomes" id="UP000077342"/>
    </source>
</evidence>
<dbReference type="InterPro" id="IPR029058">
    <property type="entry name" value="AB_hydrolase_fold"/>
</dbReference>
<organism evidence="2 3">
    <name type="scientific">Mycobacterium ostraviense</name>
    <dbReference type="NCBI Taxonomy" id="2738409"/>
    <lineage>
        <taxon>Bacteria</taxon>
        <taxon>Bacillati</taxon>
        <taxon>Actinomycetota</taxon>
        <taxon>Actinomycetes</taxon>
        <taxon>Mycobacteriales</taxon>
        <taxon>Mycobacteriaceae</taxon>
        <taxon>Mycobacterium</taxon>
    </lineage>
</organism>
<dbReference type="AlphaFoldDB" id="A0A163RSS3"/>
<protein>
    <recommendedName>
        <fullName evidence="1">PE-PPE domain-containing protein</fullName>
    </recommendedName>
</protein>
<dbReference type="EMBL" id="LWCI01000186">
    <property type="protein sequence ID" value="KZS53549.1"/>
    <property type="molecule type" value="Genomic_DNA"/>
</dbReference>
<comment type="caution">
    <text evidence="2">The sequence shown here is derived from an EMBL/GenBank/DDBJ whole genome shotgun (WGS) entry which is preliminary data.</text>
</comment>
<name>A0A163RSS3_9MYCO</name>
<sequence length="124" mass="13203">MVQPSKLWPLTGLHSLSLDKSVAQGVADLNAAIMAQAAHWGKAIVVGYSQSAVVVGQELRYLATLAADQRPPQSQLSFTLIGDPCTPNGGVLSRFPGVHIPILDLTFYPATPADVYPTTVYTLE</sequence>
<dbReference type="Proteomes" id="UP000077342">
    <property type="component" value="Unassembled WGS sequence"/>
</dbReference>
<evidence type="ECO:0000313" key="2">
    <source>
        <dbReference type="EMBL" id="KZS53549.1"/>
    </source>
</evidence>
<gene>
    <name evidence="2" type="ORF">A4G28_23905</name>
</gene>
<accession>A0A163RSS3</accession>
<evidence type="ECO:0000259" key="1">
    <source>
        <dbReference type="Pfam" id="PF08237"/>
    </source>
</evidence>
<dbReference type="Pfam" id="PF08237">
    <property type="entry name" value="PE-PPE"/>
    <property type="match status" value="1"/>
</dbReference>
<dbReference type="Gene3D" id="3.40.50.1820">
    <property type="entry name" value="alpha/beta hydrolase"/>
    <property type="match status" value="1"/>
</dbReference>